<sequence length="558" mass="64658">MKALKIIVLTALMLPAVLQRAYALAPVESLVLGNFSDEYSENKTDPLNYVYSRDKSIKSSTSEFKKELAIYRGFYEEGKNTANYCRENHPLQYATEWEKVQVKRSTMGLIQYIGLDLISRALPQYAKALEYTREEYVNMVDGLVGNYCSTNLSVISKRELLNNFYIKFDKENSFKLPSVEGNPYFPDNLESYLPARKGLEHEMLYTVKLFQSLCSWSGSPTNPGLMVPILKNSALMSFFARQMSNKSIGWKEIDNSLFLKEDKQTAQVWCDNLICRKVSSETFMNKFFFSVGGTNVNDDIKRLYCEDFRNSDFKPKESDPRLAKMMNSMSFDEENFINSQFIALITGVPDFFIRAETFNQGADIFRSSIDYTWNKWAKNMSENFTRDLFFEEPLTLEQVDTNQYYDFRSGKLKIAFDVNLGEFDRINQRAGKVKVNFNIQVQNSFLNFYRNSMKALTFKDVEEKVRLKKRLKMQLTKDVTAAREKFIIPPWRGDLEELIANEITSQIIDTPEKFLDFSGPGMRPIEVEINYGLFALKYINHQLNVRKGRANSALIPKK</sequence>
<name>A0ABU5W2R1_9BACT</name>
<dbReference type="EMBL" id="JAYGJQ010000003">
    <property type="protein sequence ID" value="MEA9358095.1"/>
    <property type="molecule type" value="Genomic_DNA"/>
</dbReference>
<comment type="caution">
    <text evidence="2">The sequence shown here is derived from an EMBL/GenBank/DDBJ whole genome shotgun (WGS) entry which is preliminary data.</text>
</comment>
<keyword evidence="1" id="KW-0732">Signal</keyword>
<gene>
    <name evidence="2" type="ORF">SHI21_17815</name>
</gene>
<keyword evidence="3" id="KW-1185">Reference proteome</keyword>
<proteinExistence type="predicted"/>
<reference evidence="2 3" key="1">
    <citation type="submission" date="2023-11" db="EMBL/GenBank/DDBJ databases">
        <title>A Novel Polar Bacteriovorax (B. antarcticus) Isolated from the Biocrust in Antarctica.</title>
        <authorList>
            <person name="Mun W."/>
            <person name="Choi S.Y."/>
            <person name="Mitchell R.J."/>
        </authorList>
    </citation>
    <scope>NUCLEOTIDE SEQUENCE [LARGE SCALE GENOMIC DNA]</scope>
    <source>
        <strain evidence="2 3">PP10</strain>
    </source>
</reference>
<evidence type="ECO:0000256" key="1">
    <source>
        <dbReference type="SAM" id="SignalP"/>
    </source>
</evidence>
<protein>
    <submittedName>
        <fullName evidence="2">Uncharacterized protein</fullName>
    </submittedName>
</protein>
<organism evidence="2 3">
    <name type="scientific">Bacteriovorax antarcticus</name>
    <dbReference type="NCBI Taxonomy" id="3088717"/>
    <lineage>
        <taxon>Bacteria</taxon>
        <taxon>Pseudomonadati</taxon>
        <taxon>Bdellovibrionota</taxon>
        <taxon>Bacteriovoracia</taxon>
        <taxon>Bacteriovoracales</taxon>
        <taxon>Bacteriovoracaceae</taxon>
        <taxon>Bacteriovorax</taxon>
    </lineage>
</organism>
<feature type="signal peptide" evidence="1">
    <location>
        <begin position="1"/>
        <end position="21"/>
    </location>
</feature>
<evidence type="ECO:0000313" key="2">
    <source>
        <dbReference type="EMBL" id="MEA9358095.1"/>
    </source>
</evidence>
<evidence type="ECO:0000313" key="3">
    <source>
        <dbReference type="Proteomes" id="UP001302274"/>
    </source>
</evidence>
<dbReference type="RefSeq" id="WP_323578362.1">
    <property type="nucleotide sequence ID" value="NZ_JAYGJQ010000003.1"/>
</dbReference>
<accession>A0ABU5W2R1</accession>
<dbReference type="Proteomes" id="UP001302274">
    <property type="component" value="Unassembled WGS sequence"/>
</dbReference>
<feature type="chain" id="PRO_5045962035" evidence="1">
    <location>
        <begin position="22"/>
        <end position="558"/>
    </location>
</feature>